<dbReference type="GO" id="GO:0003723">
    <property type="term" value="F:RNA binding"/>
    <property type="evidence" value="ECO:0007669"/>
    <property type="project" value="InterPro"/>
</dbReference>
<dbReference type="STRING" id="490899.DKAM_1291"/>
<dbReference type="SMART" id="SM00359">
    <property type="entry name" value="PUA"/>
    <property type="match status" value="1"/>
</dbReference>
<dbReference type="InterPro" id="IPR015947">
    <property type="entry name" value="PUA-like_sf"/>
</dbReference>
<organism evidence="2 3">
    <name type="scientific">Desulfurococcus amylolyticus (strain DSM 18924 / JCM 16383 / VKM B-2413 / 1221n)</name>
    <name type="common">Desulfurococcus kamchatkensis</name>
    <dbReference type="NCBI Taxonomy" id="490899"/>
    <lineage>
        <taxon>Archaea</taxon>
        <taxon>Thermoproteota</taxon>
        <taxon>Thermoprotei</taxon>
        <taxon>Desulfurococcales</taxon>
        <taxon>Desulfurococcaceae</taxon>
        <taxon>Desulfurococcus</taxon>
    </lineage>
</organism>
<dbReference type="Pfam" id="PF01472">
    <property type="entry name" value="PUA"/>
    <property type="match status" value="1"/>
</dbReference>
<dbReference type="InterPro" id="IPR015266">
    <property type="entry name" value="DUF1947"/>
</dbReference>
<dbReference type="SUPFAM" id="SSF88697">
    <property type="entry name" value="PUA domain-like"/>
    <property type="match status" value="1"/>
</dbReference>
<dbReference type="AlphaFoldDB" id="B8D686"/>
<dbReference type="Pfam" id="PF09183">
    <property type="entry name" value="DUF1947"/>
    <property type="match status" value="1"/>
</dbReference>
<dbReference type="EMBL" id="CP001140">
    <property type="protein sequence ID" value="ACL11617.1"/>
    <property type="molecule type" value="Genomic_DNA"/>
</dbReference>
<dbReference type="NCBIfam" id="TIGR03684">
    <property type="entry name" value="arCOG00985"/>
    <property type="match status" value="1"/>
</dbReference>
<dbReference type="Gene3D" id="3.10.450.120">
    <property type="entry name" value="Pre-PUA domain, domain 1"/>
    <property type="match status" value="1"/>
</dbReference>
<dbReference type="PANTHER" id="PTHR22798:SF0">
    <property type="entry name" value="MALIGNANT T-CELL-AMPLIFIED SEQUENCE 1"/>
    <property type="match status" value="1"/>
</dbReference>
<dbReference type="InterPro" id="IPR036974">
    <property type="entry name" value="PUA_sf"/>
</dbReference>
<dbReference type="eggNOG" id="arCOG00985">
    <property type="taxonomic scope" value="Archaea"/>
</dbReference>
<dbReference type="NCBIfam" id="TIGR00451">
    <property type="entry name" value="unchar_dom_2"/>
    <property type="match status" value="1"/>
</dbReference>
<dbReference type="GO" id="GO:0001731">
    <property type="term" value="P:formation of translation preinitiation complex"/>
    <property type="evidence" value="ECO:0007669"/>
    <property type="project" value="TreeGrafter"/>
</dbReference>
<evidence type="ECO:0000313" key="2">
    <source>
        <dbReference type="EMBL" id="ACL11617.1"/>
    </source>
</evidence>
<name>B8D686_DESA1</name>
<sequence>MKRYPLSKKDKKQFIKEFQRYGLPVSEEDLFEYYEDGGNIFILVNKTPALLKHGDQWIPCLRYLLKNPQHSITLPSIIVDKGAVQALLRGADLMVPGIRSIIGDFKVGDIVVIIDEETRRSIAIGSALIDSEVIKNGSVKKWKAVKILHHLNDEYYKAI</sequence>
<protein>
    <submittedName>
        <fullName evidence="2">PUA domain containing protein</fullName>
    </submittedName>
</protein>
<dbReference type="Proteomes" id="UP000006903">
    <property type="component" value="Chromosome"/>
</dbReference>
<evidence type="ECO:0000313" key="3">
    <source>
        <dbReference type="Proteomes" id="UP000006903"/>
    </source>
</evidence>
<dbReference type="InterPro" id="IPR022430">
    <property type="entry name" value="CHP03684"/>
</dbReference>
<dbReference type="Gene3D" id="2.30.130.10">
    <property type="entry name" value="PUA domain"/>
    <property type="match status" value="1"/>
</dbReference>
<feature type="domain" description="PUA" evidence="1">
    <location>
        <begin position="75"/>
        <end position="152"/>
    </location>
</feature>
<gene>
    <name evidence="2" type="ordered locus">DKAM_1291</name>
</gene>
<dbReference type="PIRSF" id="PIRSF005067">
    <property type="entry name" value="Tma_RNA-bind_prd"/>
    <property type="match status" value="1"/>
</dbReference>
<dbReference type="RefSeq" id="WP_012608958.1">
    <property type="nucleotide sequence ID" value="NC_011766.1"/>
</dbReference>
<dbReference type="HOGENOM" id="CLU_090468_1_1_2"/>
<dbReference type="PROSITE" id="PS50890">
    <property type="entry name" value="PUA"/>
    <property type="match status" value="1"/>
</dbReference>
<proteinExistence type="predicted"/>
<dbReference type="KEGG" id="dka:DKAM_1291"/>
<dbReference type="InterPro" id="IPR004521">
    <property type="entry name" value="Uncharacterised_CHP00451"/>
</dbReference>
<dbReference type="PANTHER" id="PTHR22798">
    <property type="entry name" value="MCT-1 PROTEIN"/>
    <property type="match status" value="1"/>
</dbReference>
<reference evidence="2 3" key="1">
    <citation type="journal article" date="2009" name="J. Bacteriol.">
        <title>Complete genome sequence of the anaerobic, protein-degrading hyperthermophilic crenarchaeon Desulfurococcus kamchatkensis.</title>
        <authorList>
            <person name="Ravin N.V."/>
            <person name="Mardanov A.V."/>
            <person name="Beletsky A.V."/>
            <person name="Kublanov I.V."/>
            <person name="Kolganova T.V."/>
            <person name="Lebedinsky A.V."/>
            <person name="Chernyh N.A."/>
            <person name="Bonch-Osmolovskaya E.A."/>
            <person name="Skryabin K.G."/>
        </authorList>
    </citation>
    <scope>NUCLEOTIDE SEQUENCE [LARGE SCALE GENOMIC DNA]</scope>
    <source>
        <strain evidence="3">DSM 18924 / JCM 16383 / VKM B-2413 / 1221n</strain>
    </source>
</reference>
<accession>B8D686</accession>
<dbReference type="GeneID" id="7171349"/>
<dbReference type="InterPro" id="IPR002478">
    <property type="entry name" value="PUA"/>
</dbReference>
<evidence type="ECO:0000259" key="1">
    <source>
        <dbReference type="SMART" id="SM00359"/>
    </source>
</evidence>
<dbReference type="InterPro" id="IPR016437">
    <property type="entry name" value="MCT-1/Tma20"/>
</dbReference>